<dbReference type="PANTHER" id="PTHR13228">
    <property type="entry name" value="CONSERVED OLIGOMERIC GOLGI COMPLEX COMPONENT 5"/>
    <property type="match status" value="1"/>
</dbReference>
<evidence type="ECO:0000259" key="6">
    <source>
        <dbReference type="Pfam" id="PF20649"/>
    </source>
</evidence>
<evidence type="ECO:0000313" key="7">
    <source>
        <dbReference type="EMBL" id="QPG76546.1"/>
    </source>
</evidence>
<accession>A0A875S5G2</accession>
<organism evidence="7 8">
    <name type="scientific">Eeniella nana</name>
    <name type="common">Yeast</name>
    <name type="synonym">Brettanomyces nanus</name>
    <dbReference type="NCBI Taxonomy" id="13502"/>
    <lineage>
        <taxon>Eukaryota</taxon>
        <taxon>Fungi</taxon>
        <taxon>Dikarya</taxon>
        <taxon>Ascomycota</taxon>
        <taxon>Saccharomycotina</taxon>
        <taxon>Pichiomycetes</taxon>
        <taxon>Pichiales</taxon>
        <taxon>Pichiaceae</taxon>
        <taxon>Brettanomyces</taxon>
    </lineage>
</organism>
<dbReference type="Pfam" id="PF20649">
    <property type="entry name" value="COG5_C"/>
    <property type="match status" value="1"/>
</dbReference>
<protein>
    <recommendedName>
        <fullName evidence="2">Conserved oligomeric Golgi complex subunit 5</fullName>
    </recommendedName>
</protein>
<proteinExistence type="predicted"/>
<keyword evidence="8" id="KW-1185">Reference proteome</keyword>
<dbReference type="PANTHER" id="PTHR13228:SF3">
    <property type="entry name" value="CONSERVED OLIGOMERIC GOLGI COMPLEX SUBUNIT 5"/>
    <property type="match status" value="1"/>
</dbReference>
<evidence type="ECO:0000259" key="5">
    <source>
        <dbReference type="Pfam" id="PF10392"/>
    </source>
</evidence>
<sequence length="385" mass="43775">MSDLSDYEAYLEDDFEPANFANGLVLSTNNPDDDSIDLLTSLKRLKFDLKDIDKRIKRSVDANCSDLLSEFENVERFSATVSELDPAWKQLNSSYSRLDTEILEPYNECNRIHSALRRIHQTSTLLRSSVYFLYLIGKIEEIDKSDQAMNRKPFKNLLLLAKLLDQVRAHLADSSYLKSLKLVRDFEQFQPSLITHCVDLCAANFKQFNVDQCDSPSILNIVNALLYLSEGTFYNQLQQLLSTKVNQSVTSITRSLNNLKSFHRVFEEVSKNAKLFATLDKLMNENPFIDPAGDRKIWDEVKVKLDMNTSLVTGFWRDVATGIEPRFRAIILKGGPISRNLKSSQDDIKSLIKQSVLSSLQDGQVGECIEVTLMLNSVHSLDLQA</sequence>
<evidence type="ECO:0000256" key="2">
    <source>
        <dbReference type="ARBA" id="ARBA00020974"/>
    </source>
</evidence>
<dbReference type="AlphaFoldDB" id="A0A875S5G2"/>
<dbReference type="InterPro" id="IPR019465">
    <property type="entry name" value="Cog5"/>
</dbReference>
<feature type="domain" description="Conserved oligomeric Golgi complex subunit 5 helical" evidence="6">
    <location>
        <begin position="177"/>
        <end position="355"/>
    </location>
</feature>
<dbReference type="EMBL" id="CP064815">
    <property type="protein sequence ID" value="QPG76546.1"/>
    <property type="molecule type" value="Genomic_DNA"/>
</dbReference>
<name>A0A875S5G2_EENNA</name>
<keyword evidence="4" id="KW-0472">Membrane</keyword>
<dbReference type="GeneID" id="62197335"/>
<dbReference type="GO" id="GO:0017119">
    <property type="term" value="C:Golgi transport complex"/>
    <property type="evidence" value="ECO:0007669"/>
    <property type="project" value="InterPro"/>
</dbReference>
<dbReference type="GO" id="GO:0006891">
    <property type="term" value="P:intra-Golgi vesicle-mediated transport"/>
    <property type="evidence" value="ECO:0007669"/>
    <property type="project" value="InterPro"/>
</dbReference>
<reference evidence="7" key="1">
    <citation type="submission" date="2020-10" db="EMBL/GenBank/DDBJ databases">
        <authorList>
            <person name="Roach M.J.R."/>
        </authorList>
    </citation>
    <scope>NUCLEOTIDE SEQUENCE</scope>
    <source>
        <strain evidence="7">CBS 1945</strain>
    </source>
</reference>
<feature type="domain" description="Conserved oligomeric Golgi complex subunit 5 N-terminal" evidence="5">
    <location>
        <begin position="8"/>
        <end position="138"/>
    </location>
</feature>
<comment type="subcellular location">
    <subcellularLocation>
        <location evidence="1">Golgi apparatus membrane</location>
        <topology evidence="1">Peripheral membrane protein</topology>
    </subcellularLocation>
</comment>
<evidence type="ECO:0000313" key="8">
    <source>
        <dbReference type="Proteomes" id="UP000662931"/>
    </source>
</evidence>
<gene>
    <name evidence="7" type="ORF">FOA43_003935</name>
</gene>
<keyword evidence="3" id="KW-0333">Golgi apparatus</keyword>
<dbReference type="GO" id="GO:0000139">
    <property type="term" value="C:Golgi membrane"/>
    <property type="evidence" value="ECO:0007669"/>
    <property type="project" value="UniProtKB-SubCell"/>
</dbReference>
<dbReference type="InterPro" id="IPR049176">
    <property type="entry name" value="COG5_N"/>
</dbReference>
<evidence type="ECO:0000256" key="3">
    <source>
        <dbReference type="ARBA" id="ARBA00023034"/>
    </source>
</evidence>
<evidence type="ECO:0000256" key="1">
    <source>
        <dbReference type="ARBA" id="ARBA00004395"/>
    </source>
</evidence>
<dbReference type="RefSeq" id="XP_038780111.1">
    <property type="nucleotide sequence ID" value="XM_038924183.1"/>
</dbReference>
<dbReference type="KEGG" id="bnn:FOA43_003935"/>
<dbReference type="Pfam" id="PF10392">
    <property type="entry name" value="COG5_N"/>
    <property type="match status" value="1"/>
</dbReference>
<evidence type="ECO:0000256" key="4">
    <source>
        <dbReference type="ARBA" id="ARBA00023136"/>
    </source>
</evidence>
<dbReference type="OrthoDB" id="18786at2759"/>
<dbReference type="Proteomes" id="UP000662931">
    <property type="component" value="Chromosome 4"/>
</dbReference>
<dbReference type="InterPro" id="IPR048485">
    <property type="entry name" value="COG5_helical"/>
</dbReference>